<accession>A0A4R0RUR2</accession>
<comment type="catalytic activity">
    <reaction evidence="6">
        <text>cytidine(34) in tRNA(Ile2) + L-lysine + ATP = lysidine(34) in tRNA(Ile2) + AMP + diphosphate + H(+)</text>
        <dbReference type="Rhea" id="RHEA:43744"/>
        <dbReference type="Rhea" id="RHEA-COMP:10625"/>
        <dbReference type="Rhea" id="RHEA-COMP:10670"/>
        <dbReference type="ChEBI" id="CHEBI:15378"/>
        <dbReference type="ChEBI" id="CHEBI:30616"/>
        <dbReference type="ChEBI" id="CHEBI:32551"/>
        <dbReference type="ChEBI" id="CHEBI:33019"/>
        <dbReference type="ChEBI" id="CHEBI:82748"/>
        <dbReference type="ChEBI" id="CHEBI:83665"/>
        <dbReference type="ChEBI" id="CHEBI:456215"/>
        <dbReference type="EC" id="6.3.4.19"/>
    </reaction>
</comment>
<dbReference type="Proteomes" id="UP000292702">
    <property type="component" value="Unassembled WGS sequence"/>
</dbReference>
<evidence type="ECO:0000313" key="9">
    <source>
        <dbReference type="Proteomes" id="UP000292702"/>
    </source>
</evidence>
<comment type="caution">
    <text evidence="8">The sequence shown here is derived from an EMBL/GenBank/DDBJ whole genome shotgun (WGS) entry which is preliminary data.</text>
</comment>
<dbReference type="InterPro" id="IPR011063">
    <property type="entry name" value="TilS/TtcA_N"/>
</dbReference>
<keyword evidence="3" id="KW-0819">tRNA processing</keyword>
<gene>
    <name evidence="8" type="ORF">EIP91_000838</name>
</gene>
<dbReference type="CDD" id="cd01992">
    <property type="entry name" value="TilS_N"/>
    <property type="match status" value="1"/>
</dbReference>
<dbReference type="GO" id="GO:0008033">
    <property type="term" value="P:tRNA processing"/>
    <property type="evidence" value="ECO:0007669"/>
    <property type="project" value="UniProtKB-KW"/>
</dbReference>
<feature type="domain" description="tRNA(Ile)-lysidine/2-thiocytidine synthase N-terminal" evidence="7">
    <location>
        <begin position="6"/>
        <end position="161"/>
    </location>
</feature>
<keyword evidence="9" id="KW-1185">Reference proteome</keyword>
<dbReference type="STRING" id="92696.A0A4R0RUR2"/>
<evidence type="ECO:0000256" key="2">
    <source>
        <dbReference type="ARBA" id="ARBA00022598"/>
    </source>
</evidence>
<keyword evidence="2" id="KW-0436">Ligase</keyword>
<dbReference type="EC" id="6.3.4.19" evidence="1"/>
<keyword evidence="4" id="KW-0547">Nucleotide-binding</keyword>
<dbReference type="InterPro" id="IPR014729">
    <property type="entry name" value="Rossmann-like_a/b/a_fold"/>
</dbReference>
<evidence type="ECO:0000256" key="3">
    <source>
        <dbReference type="ARBA" id="ARBA00022694"/>
    </source>
</evidence>
<dbReference type="InterPro" id="IPR012795">
    <property type="entry name" value="tRNA_Ile_lys_synt_N"/>
</dbReference>
<dbReference type="PANTHER" id="PTHR43033">
    <property type="entry name" value="TRNA(ILE)-LYSIDINE SYNTHASE-RELATED"/>
    <property type="match status" value="1"/>
</dbReference>
<dbReference type="EMBL" id="RWJN01000012">
    <property type="protein sequence ID" value="TCD70932.1"/>
    <property type="molecule type" value="Genomic_DNA"/>
</dbReference>
<evidence type="ECO:0000256" key="4">
    <source>
        <dbReference type="ARBA" id="ARBA00022741"/>
    </source>
</evidence>
<dbReference type="SUPFAM" id="SSF52402">
    <property type="entry name" value="Adenine nucleotide alpha hydrolases-like"/>
    <property type="match status" value="1"/>
</dbReference>
<protein>
    <recommendedName>
        <fullName evidence="1">tRNA(Ile)-lysidine synthetase</fullName>
        <ecNumber evidence="1">6.3.4.19</ecNumber>
    </recommendedName>
</protein>
<evidence type="ECO:0000313" key="8">
    <source>
        <dbReference type="EMBL" id="TCD70932.1"/>
    </source>
</evidence>
<proteinExistence type="predicted"/>
<name>A0A4R0RUR2_9APHY</name>
<dbReference type="Pfam" id="PF01171">
    <property type="entry name" value="ATP_bind_3"/>
    <property type="match status" value="1"/>
</dbReference>
<evidence type="ECO:0000256" key="5">
    <source>
        <dbReference type="ARBA" id="ARBA00022840"/>
    </source>
</evidence>
<dbReference type="InterPro" id="IPR012094">
    <property type="entry name" value="tRNA_Ile_lys_synt"/>
</dbReference>
<dbReference type="AlphaFoldDB" id="A0A4R0RUR2"/>
<dbReference type="PANTHER" id="PTHR43033:SF1">
    <property type="entry name" value="TRNA(ILE)-LYSIDINE SYNTHASE-RELATED"/>
    <property type="match status" value="1"/>
</dbReference>
<sequence>MAQQAAESARQLAVQHLTLRVPWSEPPFPANPAGSAAFEGICRDARRNRLARAMTMTGASTIAFAHHADDQVETSIMRMASGSGKVGASGMRFVRRWGMGEREDNGLTWMGAQGMNRYIVRPLLGVSKDRILATCEANGLQYVTDPTNSQPDITVRNYIRNVLREESNLAQSSQKQDNPSPFAHKTSAIRDVIQSLRSSPYDTGPSKLHDAVRRIGEYVQQVDSRVSNFLSQNLIPSPPTTLLFPMTSLQSLQDDDQIALIRRILRHVSPQPWGHISAEASGSHRALQQIAQRVRTPRVQASFTMGAKVWWRPVYIRGPNNSKVGFGISSRSNGGGGWAWLAQRERPWAAKRLDQIGRGDPLEKDVTAQLRVALNERKSCSVLYDCRVLLRFDMAACSRNVVEALQSDANTTIRVTHSTPYHLPQVVLRKPYQPDEILATYSWPSEELRGTWAPKTPVLHAAWIQMSEVRTWDPW</sequence>
<dbReference type="Gene3D" id="3.40.50.620">
    <property type="entry name" value="HUPs"/>
    <property type="match status" value="1"/>
</dbReference>
<evidence type="ECO:0000256" key="1">
    <source>
        <dbReference type="ARBA" id="ARBA00013267"/>
    </source>
</evidence>
<dbReference type="GO" id="GO:0032267">
    <property type="term" value="F:tRNA(Ile)-lysidine synthase activity"/>
    <property type="evidence" value="ECO:0007669"/>
    <property type="project" value="UniProtKB-EC"/>
</dbReference>
<evidence type="ECO:0000256" key="6">
    <source>
        <dbReference type="ARBA" id="ARBA00048539"/>
    </source>
</evidence>
<dbReference type="GO" id="GO:0005524">
    <property type="term" value="F:ATP binding"/>
    <property type="evidence" value="ECO:0007669"/>
    <property type="project" value="UniProtKB-KW"/>
</dbReference>
<keyword evidence="5" id="KW-0067">ATP-binding</keyword>
<reference evidence="8 9" key="1">
    <citation type="submission" date="2018-11" db="EMBL/GenBank/DDBJ databases">
        <title>Genome assembly of Steccherinum ochraceum LE-BIN_3174, the white-rot fungus of the Steccherinaceae family (The Residual Polyporoid clade, Polyporales, Basidiomycota).</title>
        <authorList>
            <person name="Fedorova T.V."/>
            <person name="Glazunova O.A."/>
            <person name="Landesman E.O."/>
            <person name="Moiseenko K.V."/>
            <person name="Psurtseva N.V."/>
            <person name="Savinova O.S."/>
            <person name="Shakhova N.V."/>
            <person name="Tyazhelova T.V."/>
            <person name="Vasina D.V."/>
        </authorList>
    </citation>
    <scope>NUCLEOTIDE SEQUENCE [LARGE SCALE GENOMIC DNA]</scope>
    <source>
        <strain evidence="8 9">LE-BIN_3174</strain>
    </source>
</reference>
<evidence type="ECO:0000259" key="7">
    <source>
        <dbReference type="Pfam" id="PF01171"/>
    </source>
</evidence>
<dbReference type="OrthoDB" id="434144at2759"/>
<organism evidence="8 9">
    <name type="scientific">Steccherinum ochraceum</name>
    <dbReference type="NCBI Taxonomy" id="92696"/>
    <lineage>
        <taxon>Eukaryota</taxon>
        <taxon>Fungi</taxon>
        <taxon>Dikarya</taxon>
        <taxon>Basidiomycota</taxon>
        <taxon>Agaricomycotina</taxon>
        <taxon>Agaricomycetes</taxon>
        <taxon>Polyporales</taxon>
        <taxon>Steccherinaceae</taxon>
        <taxon>Steccherinum</taxon>
    </lineage>
</organism>